<comment type="similarity">
    <text evidence="1">Belongs to the ner transcriptional regulatory family.</text>
</comment>
<protein>
    <recommendedName>
        <fullName evidence="5">Ner winged helix-turn-helix DNA-binding domain-containing protein</fullName>
    </recommendedName>
</protein>
<keyword evidence="4" id="KW-0804">Transcription</keyword>
<dbReference type="InterPro" id="IPR038722">
    <property type="entry name" value="Ner_HTH_dom"/>
</dbReference>
<keyword evidence="7" id="KW-1185">Reference proteome</keyword>
<dbReference type="AlphaFoldDB" id="T0K4H4"/>
<organism evidence="6 7">
    <name type="scientific">Sphingobium ummariense RL-3</name>
    <dbReference type="NCBI Taxonomy" id="1346791"/>
    <lineage>
        <taxon>Bacteria</taxon>
        <taxon>Pseudomonadati</taxon>
        <taxon>Pseudomonadota</taxon>
        <taxon>Alphaproteobacteria</taxon>
        <taxon>Sphingomonadales</taxon>
        <taxon>Sphingomonadaceae</taxon>
        <taxon>Sphingobium</taxon>
    </lineage>
</organism>
<dbReference type="Proteomes" id="UP000015523">
    <property type="component" value="Unassembled WGS sequence"/>
</dbReference>
<dbReference type="Gene3D" id="1.10.260.40">
    <property type="entry name" value="lambda repressor-like DNA-binding domains"/>
    <property type="match status" value="1"/>
</dbReference>
<gene>
    <name evidence="6" type="ORF">M529_14470</name>
</gene>
<name>T0K4H4_9SPHN</name>
<evidence type="ECO:0000256" key="1">
    <source>
        <dbReference type="ARBA" id="ARBA00006157"/>
    </source>
</evidence>
<comment type="caution">
    <text evidence="6">The sequence shown here is derived from an EMBL/GenBank/DDBJ whole genome shotgun (WGS) entry which is preliminary data.</text>
</comment>
<sequence>MIHQPMDGPVHPEEIKARIRMRYRTMKRFELEKGLQVGSVSRVINFDTPWLVTAQAIADELNIPLHRVSTHYYKKLVTHAVSRKPKATHRQNAGVI</sequence>
<dbReference type="Pfam" id="PF13693">
    <property type="entry name" value="HTH_35"/>
    <property type="match status" value="1"/>
</dbReference>
<reference evidence="6 7" key="1">
    <citation type="journal article" date="2013" name="Genome Announc.">
        <title>Draft Genome Sequence of Sphingobium ummariense Strain RL-3, a Hexachlorocyclohexane-Degrading Bacterium.</title>
        <authorList>
            <person name="Kohli P."/>
            <person name="Dua A."/>
            <person name="Sangwan N."/>
            <person name="Oldach P."/>
            <person name="Khurana J.P."/>
            <person name="Lal R."/>
        </authorList>
    </citation>
    <scope>NUCLEOTIDE SEQUENCE [LARGE SCALE GENOMIC DNA]</scope>
    <source>
        <strain evidence="6 7">RL-3</strain>
    </source>
</reference>
<dbReference type="OrthoDB" id="5405994at2"/>
<evidence type="ECO:0000256" key="4">
    <source>
        <dbReference type="ARBA" id="ARBA00023163"/>
    </source>
</evidence>
<proteinExistence type="inferred from homology"/>
<evidence type="ECO:0000256" key="2">
    <source>
        <dbReference type="ARBA" id="ARBA00023015"/>
    </source>
</evidence>
<dbReference type="STRING" id="1346791.M529_14470"/>
<evidence type="ECO:0000313" key="6">
    <source>
        <dbReference type="EMBL" id="EQB31519.1"/>
    </source>
</evidence>
<dbReference type="EMBL" id="AUWY01000100">
    <property type="protein sequence ID" value="EQB31519.1"/>
    <property type="molecule type" value="Genomic_DNA"/>
</dbReference>
<evidence type="ECO:0000313" key="7">
    <source>
        <dbReference type="Proteomes" id="UP000015523"/>
    </source>
</evidence>
<dbReference type="PATRIC" id="fig|1346791.3.peg.2783"/>
<evidence type="ECO:0000259" key="5">
    <source>
        <dbReference type="Pfam" id="PF13693"/>
    </source>
</evidence>
<evidence type="ECO:0000256" key="3">
    <source>
        <dbReference type="ARBA" id="ARBA00023125"/>
    </source>
</evidence>
<keyword evidence="3" id="KW-0238">DNA-binding</keyword>
<feature type="domain" description="Ner winged helix-turn-helix DNA-binding" evidence="5">
    <location>
        <begin position="11"/>
        <end position="76"/>
    </location>
</feature>
<dbReference type="GO" id="GO:0003677">
    <property type="term" value="F:DNA binding"/>
    <property type="evidence" value="ECO:0007669"/>
    <property type="project" value="UniProtKB-KW"/>
</dbReference>
<dbReference type="InterPro" id="IPR010982">
    <property type="entry name" value="Lambda_DNA-bd_dom_sf"/>
</dbReference>
<accession>T0K4H4</accession>
<keyword evidence="2" id="KW-0805">Transcription regulation</keyword>
<dbReference type="RefSeq" id="WP_021318657.1">
    <property type="nucleotide sequence ID" value="NZ_AUWY01000100.1"/>
</dbReference>